<keyword evidence="3" id="KW-1185">Reference proteome</keyword>
<dbReference type="GO" id="GO:0032259">
    <property type="term" value="P:methylation"/>
    <property type="evidence" value="ECO:0007669"/>
    <property type="project" value="UniProtKB-KW"/>
</dbReference>
<keyword evidence="2" id="KW-0808">Transferase</keyword>
<feature type="domain" description="Methyltransferase" evidence="1">
    <location>
        <begin position="47"/>
        <end position="135"/>
    </location>
</feature>
<dbReference type="InterPro" id="IPR041698">
    <property type="entry name" value="Methyltransf_25"/>
</dbReference>
<proteinExistence type="predicted"/>
<dbReference type="SUPFAM" id="SSF53335">
    <property type="entry name" value="S-adenosyl-L-methionine-dependent methyltransferases"/>
    <property type="match status" value="1"/>
</dbReference>
<keyword evidence="2" id="KW-0489">Methyltransferase</keyword>
<dbReference type="InterPro" id="IPR029063">
    <property type="entry name" value="SAM-dependent_MTases_sf"/>
</dbReference>
<dbReference type="RefSeq" id="WP_343498806.1">
    <property type="nucleotide sequence ID" value="NZ_CP154792.1"/>
</dbReference>
<gene>
    <name evidence="2" type="ORF">AAIK43_29570</name>
</gene>
<evidence type="ECO:0000259" key="1">
    <source>
        <dbReference type="Pfam" id="PF13649"/>
    </source>
</evidence>
<accession>A0ABZ3G3J3</accession>
<sequence length="202" mass="22639">MKSDADKIIDLYDRHAHDYVADRRHGNGDEAAWLDRFFALLKPGSAVLDIGCGSGTPMAEYLVNRGFAVDGIDSSPTLIALCRERLPQRSWRVADMRGLALDRIFDGLLAWDSLFHLSHDDQRRMFPIFRRHASPRAALMFTTGPSHGESIGSYRGEPLYHASLAPEEYRALLKANGFLVVQHIVEDPDCGGHTVWLAQVEH</sequence>
<dbReference type="EC" id="2.1.1.-" evidence="2"/>
<dbReference type="Gene3D" id="3.40.50.150">
    <property type="entry name" value="Vaccinia Virus protein VP39"/>
    <property type="match status" value="1"/>
</dbReference>
<name>A0ABZ3G3J3_ACHDE</name>
<organism evidence="2 3">
    <name type="scientific">Achromobacter denitrificans</name>
    <name type="common">Alcaligenes denitrificans</name>
    <dbReference type="NCBI Taxonomy" id="32002"/>
    <lineage>
        <taxon>Bacteria</taxon>
        <taxon>Pseudomonadati</taxon>
        <taxon>Pseudomonadota</taxon>
        <taxon>Betaproteobacteria</taxon>
        <taxon>Burkholderiales</taxon>
        <taxon>Alcaligenaceae</taxon>
        <taxon>Achromobacter</taxon>
    </lineage>
</organism>
<reference evidence="2 3" key="1">
    <citation type="submission" date="2024-05" db="EMBL/GenBank/DDBJ databases">
        <title>Achromobacter denitrificans. BP1, complete genome.</title>
        <authorList>
            <person name="Zhang B."/>
        </authorList>
    </citation>
    <scope>NUCLEOTIDE SEQUENCE [LARGE SCALE GENOMIC DNA]</scope>
    <source>
        <strain evidence="2 3">BP1</strain>
    </source>
</reference>
<dbReference type="CDD" id="cd02440">
    <property type="entry name" value="AdoMet_MTases"/>
    <property type="match status" value="1"/>
</dbReference>
<dbReference type="Proteomes" id="UP001446337">
    <property type="component" value="Chromosome"/>
</dbReference>
<dbReference type="Pfam" id="PF13649">
    <property type="entry name" value="Methyltransf_25"/>
    <property type="match status" value="1"/>
</dbReference>
<protein>
    <submittedName>
        <fullName evidence="2">Class I SAM-dependent methyltransferase</fullName>
        <ecNumber evidence="2">2.1.1.-</ecNumber>
    </submittedName>
</protein>
<dbReference type="GO" id="GO:0008168">
    <property type="term" value="F:methyltransferase activity"/>
    <property type="evidence" value="ECO:0007669"/>
    <property type="project" value="UniProtKB-KW"/>
</dbReference>
<evidence type="ECO:0000313" key="3">
    <source>
        <dbReference type="Proteomes" id="UP001446337"/>
    </source>
</evidence>
<dbReference type="EMBL" id="CP154792">
    <property type="protein sequence ID" value="XAN15493.1"/>
    <property type="molecule type" value="Genomic_DNA"/>
</dbReference>
<evidence type="ECO:0000313" key="2">
    <source>
        <dbReference type="EMBL" id="XAN15493.1"/>
    </source>
</evidence>